<accession>A0A432PFU8</accession>
<dbReference type="EMBL" id="RJTH01000009">
    <property type="protein sequence ID" value="RUM23143.1"/>
    <property type="molecule type" value="Genomic_DNA"/>
</dbReference>
<dbReference type="PANTHER" id="PTHR23028:SF131">
    <property type="entry name" value="BLR2367 PROTEIN"/>
    <property type="match status" value="1"/>
</dbReference>
<dbReference type="OrthoDB" id="9767863at2"/>
<sequence>MISRRKLPAAAVLQSVYRAGLSAKKEQVVTTIQKPQEILSLQYLRALAAIGVLLYHRIEIFSIGTHGVDLFFVISGFVMIATTDAKEKTPSAFLLDRIIRVVPMYWLAILAGGLLVLVGIPVHRYETDVVSLISSMSFIPYQNAHGEVWPVILQGWTLNYEMYFYAIFSIILIAPQSLRVWGLAACFGALVILGEAVPSQGAISTTYTSPLLLEFLAGTILGRVYGLTLRNLSLLRALVISGLLAAGLFACSYFFGRLAWGGLAVLIVASALTIERLGWVPNIPWLKFLGAASFSIYIFQQLFFTLSGNVFGALTQLSGINFLYLWFWRPMDVVIAAGGGALIYMFIEKPVGRYLKSMRFRAKVVAA</sequence>
<dbReference type="GO" id="GO:0016020">
    <property type="term" value="C:membrane"/>
    <property type="evidence" value="ECO:0007669"/>
    <property type="project" value="TreeGrafter"/>
</dbReference>
<keyword evidence="1" id="KW-0812">Transmembrane</keyword>
<feature type="transmembrane region" description="Helical" evidence="1">
    <location>
        <begin position="286"/>
        <end position="306"/>
    </location>
</feature>
<evidence type="ECO:0000313" key="3">
    <source>
        <dbReference type="EMBL" id="RUM23143.1"/>
    </source>
</evidence>
<reference evidence="4" key="1">
    <citation type="submission" date="2018-11" db="EMBL/GenBank/DDBJ databases">
        <title>Rhizobium chutanense sp. nov., isolated from root nodules of Phaseolus vulgaris in China.</title>
        <authorList>
            <person name="Huo Y."/>
        </authorList>
    </citation>
    <scope>NUCLEOTIDE SEQUENCE [LARGE SCALE GENOMIC DNA]</scope>
    <source>
        <strain evidence="4">CCBAU 65647</strain>
    </source>
</reference>
<feature type="transmembrane region" description="Helical" evidence="1">
    <location>
        <begin position="103"/>
        <end position="122"/>
    </location>
</feature>
<dbReference type="Proteomes" id="UP000278823">
    <property type="component" value="Unassembled WGS sequence"/>
</dbReference>
<keyword evidence="3" id="KW-0808">Transferase</keyword>
<feature type="transmembrane region" description="Helical" evidence="1">
    <location>
        <begin position="67"/>
        <end position="83"/>
    </location>
</feature>
<protein>
    <submittedName>
        <fullName evidence="3">Acyltransferase</fullName>
    </submittedName>
</protein>
<dbReference type="PANTHER" id="PTHR23028">
    <property type="entry name" value="ACETYLTRANSFERASE"/>
    <property type="match status" value="1"/>
</dbReference>
<feature type="transmembrane region" description="Helical" evidence="1">
    <location>
        <begin position="326"/>
        <end position="347"/>
    </location>
</feature>
<dbReference type="GO" id="GO:0000271">
    <property type="term" value="P:polysaccharide biosynthetic process"/>
    <property type="evidence" value="ECO:0007669"/>
    <property type="project" value="TreeGrafter"/>
</dbReference>
<dbReference type="Pfam" id="PF01757">
    <property type="entry name" value="Acyl_transf_3"/>
    <property type="match status" value="1"/>
</dbReference>
<dbReference type="AlphaFoldDB" id="A0A432PFU8"/>
<feature type="transmembrane region" description="Helical" evidence="1">
    <location>
        <begin position="261"/>
        <end position="279"/>
    </location>
</feature>
<proteinExistence type="predicted"/>
<evidence type="ECO:0000256" key="1">
    <source>
        <dbReference type="SAM" id="Phobius"/>
    </source>
</evidence>
<name>A0A432PFU8_9HYPH</name>
<keyword evidence="3" id="KW-0012">Acyltransferase</keyword>
<evidence type="ECO:0000259" key="2">
    <source>
        <dbReference type="Pfam" id="PF01757"/>
    </source>
</evidence>
<dbReference type="InterPro" id="IPR002656">
    <property type="entry name" value="Acyl_transf_3_dom"/>
</dbReference>
<dbReference type="GO" id="GO:0016747">
    <property type="term" value="F:acyltransferase activity, transferring groups other than amino-acyl groups"/>
    <property type="evidence" value="ECO:0007669"/>
    <property type="project" value="InterPro"/>
</dbReference>
<gene>
    <name evidence="3" type="ORF">EFQ99_24255</name>
</gene>
<dbReference type="InterPro" id="IPR050879">
    <property type="entry name" value="Acyltransferase_3"/>
</dbReference>
<feature type="transmembrane region" description="Helical" evidence="1">
    <location>
        <begin position="163"/>
        <end position="193"/>
    </location>
</feature>
<evidence type="ECO:0000313" key="4">
    <source>
        <dbReference type="Proteomes" id="UP000278823"/>
    </source>
</evidence>
<feature type="domain" description="Acyltransferase 3" evidence="2">
    <location>
        <begin position="39"/>
        <end position="337"/>
    </location>
</feature>
<comment type="caution">
    <text evidence="3">The sequence shown here is derived from an EMBL/GenBank/DDBJ whole genome shotgun (WGS) entry which is preliminary data.</text>
</comment>
<feature type="transmembrane region" description="Helical" evidence="1">
    <location>
        <begin position="237"/>
        <end position="255"/>
    </location>
</feature>
<feature type="transmembrane region" description="Helical" evidence="1">
    <location>
        <begin position="205"/>
        <end position="225"/>
    </location>
</feature>
<keyword evidence="1" id="KW-0472">Membrane</keyword>
<keyword evidence="1" id="KW-1133">Transmembrane helix</keyword>
<keyword evidence="4" id="KW-1185">Reference proteome</keyword>
<organism evidence="3 4">
    <name type="scientific">Rhizobium vallis</name>
    <dbReference type="NCBI Taxonomy" id="634290"/>
    <lineage>
        <taxon>Bacteria</taxon>
        <taxon>Pseudomonadati</taxon>
        <taxon>Pseudomonadota</taxon>
        <taxon>Alphaproteobacteria</taxon>
        <taxon>Hyphomicrobiales</taxon>
        <taxon>Rhizobiaceae</taxon>
        <taxon>Rhizobium/Agrobacterium group</taxon>
        <taxon>Rhizobium</taxon>
    </lineage>
</organism>